<dbReference type="Pfam" id="PF00271">
    <property type="entry name" value="Helicase_C"/>
    <property type="match status" value="1"/>
</dbReference>
<dbReference type="GO" id="GO:0003676">
    <property type="term" value="F:nucleic acid binding"/>
    <property type="evidence" value="ECO:0007669"/>
    <property type="project" value="InterPro"/>
</dbReference>
<dbReference type="InterPro" id="IPR001650">
    <property type="entry name" value="Helicase_C-like"/>
</dbReference>
<sequence>MKFQDMNLPQDMVDNLNSLGYIDAKDIQIETIPYALEGDDIVAKAKTGSGKTLAFLIPSMLKIDVNNKDIQILILAPTRELVSQIATETRKVARYIPNLKVTTIVGGESLTAQVTSLSKGSHIVVSTVGRIIDHLSRETIDLSKLRVVILDEADRMLDMGFRDEVEKIIRNSSRVRQTLLFSATINEKIDTLISKISTNPERINLNDTTKNQLEEIAYISKDKEQTLLEILSQREPKSTIIFCNTKIEVDRLNKLLRDRRFSCDAFHGDFTQPQRDEIFLRFANHTMPILIATDIASRGLDVEKVELIINYDIPDKRETYIHRVGRSARVDSRGVAVTIYKSNEKFKLDDIVGKVKLKRLEENIRIKPIKATMNTVVINGGKRDKIRKGDLLGVLCKDLEISPDDIGKIIINERKSFIAISARVDIKRERIKIKKRNFKFWYL</sequence>
<dbReference type="PROSITE" id="PS51194">
    <property type="entry name" value="HELICASE_CTER"/>
    <property type="match status" value="1"/>
</dbReference>
<dbReference type="GO" id="GO:0003724">
    <property type="term" value="F:RNA helicase activity"/>
    <property type="evidence" value="ECO:0007669"/>
    <property type="project" value="TreeGrafter"/>
</dbReference>
<dbReference type="InterPro" id="IPR000629">
    <property type="entry name" value="RNA-helicase_DEAD-box_CS"/>
</dbReference>
<proteinExistence type="predicted"/>
<dbReference type="InterPro" id="IPR050079">
    <property type="entry name" value="DEAD_box_RNA_helicase"/>
</dbReference>
<dbReference type="EMBL" id="FRYL01000038">
    <property type="protein sequence ID" value="SHO81261.1"/>
    <property type="molecule type" value="Genomic_DNA"/>
</dbReference>
<dbReference type="CDD" id="cd18787">
    <property type="entry name" value="SF2_C_DEAD"/>
    <property type="match status" value="1"/>
</dbReference>
<evidence type="ECO:0000256" key="1">
    <source>
        <dbReference type="ARBA" id="ARBA00022741"/>
    </source>
</evidence>
<dbReference type="GO" id="GO:0005524">
    <property type="term" value="F:ATP binding"/>
    <property type="evidence" value="ECO:0007669"/>
    <property type="project" value="UniProtKB-KW"/>
</dbReference>
<keyword evidence="2" id="KW-0378">Hydrolase</keyword>
<dbReference type="PROSITE" id="PS51192">
    <property type="entry name" value="HELICASE_ATP_BIND_1"/>
    <property type="match status" value="1"/>
</dbReference>
<evidence type="ECO:0000256" key="3">
    <source>
        <dbReference type="ARBA" id="ARBA00022806"/>
    </source>
</evidence>
<keyword evidence="4" id="KW-0067">ATP-binding</keyword>
<dbReference type="GO" id="GO:0005829">
    <property type="term" value="C:cytosol"/>
    <property type="evidence" value="ECO:0007669"/>
    <property type="project" value="TreeGrafter"/>
</dbReference>
<gene>
    <name evidence="7" type="ORF">MNB_SV-15-827</name>
</gene>
<dbReference type="PROSITE" id="PS00039">
    <property type="entry name" value="DEAD_ATP_HELICASE"/>
    <property type="match status" value="1"/>
</dbReference>
<dbReference type="InterPro" id="IPR012677">
    <property type="entry name" value="Nucleotide-bd_a/b_plait_sf"/>
</dbReference>
<dbReference type="InterPro" id="IPR014001">
    <property type="entry name" value="Helicase_ATP-bd"/>
</dbReference>
<dbReference type="InterPro" id="IPR027417">
    <property type="entry name" value="P-loop_NTPase"/>
</dbReference>
<dbReference type="Gene3D" id="3.30.70.330">
    <property type="match status" value="1"/>
</dbReference>
<dbReference type="AlphaFoldDB" id="A0A1W1EK68"/>
<keyword evidence="3" id="KW-0347">Helicase</keyword>
<feature type="domain" description="Helicase C-terminal" evidence="6">
    <location>
        <begin position="222"/>
        <end position="377"/>
    </location>
</feature>
<name>A0A1W1EK68_9ZZZZ</name>
<organism evidence="7">
    <name type="scientific">hydrothermal vent metagenome</name>
    <dbReference type="NCBI Taxonomy" id="652676"/>
    <lineage>
        <taxon>unclassified sequences</taxon>
        <taxon>metagenomes</taxon>
        <taxon>ecological metagenomes</taxon>
    </lineage>
</organism>
<accession>A0A1W1EK68</accession>
<evidence type="ECO:0000259" key="6">
    <source>
        <dbReference type="PROSITE" id="PS51194"/>
    </source>
</evidence>
<evidence type="ECO:0000313" key="7">
    <source>
        <dbReference type="EMBL" id="SHO81261.1"/>
    </source>
</evidence>
<dbReference type="SUPFAM" id="SSF52540">
    <property type="entry name" value="P-loop containing nucleoside triphosphate hydrolases"/>
    <property type="match status" value="1"/>
</dbReference>
<dbReference type="Pfam" id="PF00270">
    <property type="entry name" value="DEAD"/>
    <property type="match status" value="1"/>
</dbReference>
<reference evidence="7" key="1">
    <citation type="submission" date="2016-10" db="EMBL/GenBank/DDBJ databases">
        <authorList>
            <person name="de Groot N.N."/>
        </authorList>
    </citation>
    <scope>NUCLEOTIDE SEQUENCE</scope>
</reference>
<dbReference type="PANTHER" id="PTHR47959">
    <property type="entry name" value="ATP-DEPENDENT RNA HELICASE RHLE-RELATED"/>
    <property type="match status" value="1"/>
</dbReference>
<protein>
    <submittedName>
        <fullName evidence="7">Cold-shock DEAD-box protein A</fullName>
    </submittedName>
</protein>
<dbReference type="InterPro" id="IPR005580">
    <property type="entry name" value="DbpA/CsdA_RNA-bd_dom"/>
</dbReference>
<feature type="domain" description="Helicase ATP-binding" evidence="5">
    <location>
        <begin position="32"/>
        <end position="203"/>
    </location>
</feature>
<dbReference type="InterPro" id="IPR044742">
    <property type="entry name" value="DEAD/DEAH_RhlB"/>
</dbReference>
<dbReference type="CDD" id="cd00268">
    <property type="entry name" value="DEADc"/>
    <property type="match status" value="1"/>
</dbReference>
<dbReference type="Pfam" id="PF03880">
    <property type="entry name" value="DbpA"/>
    <property type="match status" value="1"/>
</dbReference>
<dbReference type="PANTHER" id="PTHR47959:SF1">
    <property type="entry name" value="ATP-DEPENDENT RNA HELICASE DBPA"/>
    <property type="match status" value="1"/>
</dbReference>
<evidence type="ECO:0000256" key="2">
    <source>
        <dbReference type="ARBA" id="ARBA00022801"/>
    </source>
</evidence>
<evidence type="ECO:0000256" key="4">
    <source>
        <dbReference type="ARBA" id="ARBA00022840"/>
    </source>
</evidence>
<dbReference type="InterPro" id="IPR011545">
    <property type="entry name" value="DEAD/DEAH_box_helicase_dom"/>
</dbReference>
<keyword evidence="1" id="KW-0547">Nucleotide-binding</keyword>
<dbReference type="SMART" id="SM00490">
    <property type="entry name" value="HELICc"/>
    <property type="match status" value="1"/>
</dbReference>
<dbReference type="GO" id="GO:0016787">
    <property type="term" value="F:hydrolase activity"/>
    <property type="evidence" value="ECO:0007669"/>
    <property type="project" value="UniProtKB-KW"/>
</dbReference>
<dbReference type="SMART" id="SM00487">
    <property type="entry name" value="DEXDc"/>
    <property type="match status" value="1"/>
</dbReference>
<evidence type="ECO:0000259" key="5">
    <source>
        <dbReference type="PROSITE" id="PS51192"/>
    </source>
</evidence>
<dbReference type="Gene3D" id="3.40.50.300">
    <property type="entry name" value="P-loop containing nucleotide triphosphate hydrolases"/>
    <property type="match status" value="2"/>
</dbReference>